<dbReference type="EMBL" id="JAHLFU010000284">
    <property type="protein sequence ID" value="MBU3854798.1"/>
    <property type="molecule type" value="Genomic_DNA"/>
</dbReference>
<reference evidence="2" key="1">
    <citation type="journal article" date="2021" name="PeerJ">
        <title>Extensive microbial diversity within the chicken gut microbiome revealed by metagenomics and culture.</title>
        <authorList>
            <person name="Gilroy R."/>
            <person name="Ravi A."/>
            <person name="Getino M."/>
            <person name="Pursley I."/>
            <person name="Horton D.L."/>
            <person name="Alikhan N.F."/>
            <person name="Baker D."/>
            <person name="Gharbi K."/>
            <person name="Hall N."/>
            <person name="Watson M."/>
            <person name="Adriaenssens E.M."/>
            <person name="Foster-Nyarko E."/>
            <person name="Jarju S."/>
            <person name="Secka A."/>
            <person name="Antonio M."/>
            <person name="Oren A."/>
            <person name="Chaudhuri R.R."/>
            <person name="La Ragione R."/>
            <person name="Hildebrand F."/>
            <person name="Pallen M.J."/>
        </authorList>
    </citation>
    <scope>NUCLEOTIDE SEQUENCE</scope>
    <source>
        <strain evidence="2">G3-2149</strain>
    </source>
</reference>
<reference evidence="2" key="2">
    <citation type="submission" date="2021-04" db="EMBL/GenBank/DDBJ databases">
        <authorList>
            <person name="Gilroy R."/>
        </authorList>
    </citation>
    <scope>NUCLEOTIDE SEQUENCE</scope>
    <source>
        <strain evidence="2">G3-2149</strain>
    </source>
</reference>
<feature type="chain" id="PRO_5039199122" description="Lipoprotein" evidence="1">
    <location>
        <begin position="23"/>
        <end position="403"/>
    </location>
</feature>
<protein>
    <recommendedName>
        <fullName evidence="4">Lipoprotein</fullName>
    </recommendedName>
</protein>
<dbReference type="InterPro" id="IPR011050">
    <property type="entry name" value="Pectin_lyase_fold/virulence"/>
</dbReference>
<name>A0A9E2LEN7_9BACT</name>
<dbReference type="PROSITE" id="PS51257">
    <property type="entry name" value="PROKAR_LIPOPROTEIN"/>
    <property type="match status" value="1"/>
</dbReference>
<evidence type="ECO:0000313" key="3">
    <source>
        <dbReference type="Proteomes" id="UP000823865"/>
    </source>
</evidence>
<evidence type="ECO:0000313" key="2">
    <source>
        <dbReference type="EMBL" id="MBU3854798.1"/>
    </source>
</evidence>
<dbReference type="SUPFAM" id="SSF51126">
    <property type="entry name" value="Pectin lyase-like"/>
    <property type="match status" value="1"/>
</dbReference>
<gene>
    <name evidence="2" type="ORF">H9789_13490</name>
</gene>
<dbReference type="Proteomes" id="UP000823865">
    <property type="component" value="Unassembled WGS sequence"/>
</dbReference>
<dbReference type="PANTHER" id="PTHR41339:SF1">
    <property type="entry name" value="SECRETED PROTEIN"/>
    <property type="match status" value="1"/>
</dbReference>
<evidence type="ECO:0000256" key="1">
    <source>
        <dbReference type="SAM" id="SignalP"/>
    </source>
</evidence>
<dbReference type="AlphaFoldDB" id="A0A9E2LEN7"/>
<accession>A0A9E2LEN7</accession>
<organism evidence="2 3">
    <name type="scientific">Candidatus Paraprevotella stercoravium</name>
    <dbReference type="NCBI Taxonomy" id="2838725"/>
    <lineage>
        <taxon>Bacteria</taxon>
        <taxon>Pseudomonadati</taxon>
        <taxon>Bacteroidota</taxon>
        <taxon>Bacteroidia</taxon>
        <taxon>Bacteroidales</taxon>
        <taxon>Prevotellaceae</taxon>
        <taxon>Paraprevotella</taxon>
    </lineage>
</organism>
<dbReference type="PANTHER" id="PTHR41339">
    <property type="entry name" value="LIPL48"/>
    <property type="match status" value="1"/>
</dbReference>
<comment type="caution">
    <text evidence="2">The sequence shown here is derived from an EMBL/GenBank/DDBJ whole genome shotgun (WGS) entry which is preliminary data.</text>
</comment>
<keyword evidence="1" id="KW-0732">Signal</keyword>
<feature type="signal peptide" evidence="1">
    <location>
        <begin position="1"/>
        <end position="22"/>
    </location>
</feature>
<sequence length="403" mass="42944">MKKNIFKFATLSMALCASVACVSCSENEDNGNKSSSGNDEVLVGNQLNGITNKDVTLKQGQTYKLTGKLQIQAPGKLTIEPGVKIISAYTDNISYILIEQGAQIYAVGTAEQPIVMTAERTQAGSWGGLHICGKASINVEGGQGKSEIGNAVYGGNEDQDNSGKLKYIRMEYTGQSLSSDTESNGITFYGVGSGTEASYLQICDGNDDGIEFFGGTVNVDHAIVENCGDDSFDWTEGWRGQGTNWIAYQAEGADCDCLIEADNNGDNMIASPFSQPVLKNLTLIGNKDTGSKAAGVKLRAGTHAVIENTVITGKTNDLWVETSETGKYLMNNPSSLKNIGITSASVLVKQVEGDENNPYTNEMFLSNGNQTGQSFTFTDKYVGTFDGKGALDASDLWTAGWTK</sequence>
<proteinExistence type="predicted"/>
<evidence type="ECO:0008006" key="4">
    <source>
        <dbReference type="Google" id="ProtNLM"/>
    </source>
</evidence>